<keyword evidence="2" id="KW-1185">Reference proteome</keyword>
<organism evidence="1 2">
    <name type="scientific">Microseira wollei NIES-4236</name>
    <dbReference type="NCBI Taxonomy" id="2530354"/>
    <lineage>
        <taxon>Bacteria</taxon>
        <taxon>Bacillati</taxon>
        <taxon>Cyanobacteriota</taxon>
        <taxon>Cyanophyceae</taxon>
        <taxon>Oscillatoriophycideae</taxon>
        <taxon>Aerosakkonematales</taxon>
        <taxon>Aerosakkonemataceae</taxon>
        <taxon>Microseira</taxon>
    </lineage>
</organism>
<sequence>MEKLDYRQLIKELLKEHSFQQAKNDPSETQLIFDLESDRYLLVYLGWDGEKRIYACPIHIDIKDEKIWIQRDFTEAGIAQQLVERGVPKSDIVLGFRSPFVRQFSGFAVA</sequence>
<accession>A0AAV3XPS4</accession>
<dbReference type="InterPro" id="IPR035943">
    <property type="entry name" value="XisI-like_sf"/>
</dbReference>
<dbReference type="InterPro" id="IPR014968">
    <property type="entry name" value="XisI"/>
</dbReference>
<proteinExistence type="predicted"/>
<dbReference type="SUPFAM" id="SSF143847">
    <property type="entry name" value="XisI-like"/>
    <property type="match status" value="1"/>
</dbReference>
<dbReference type="Pfam" id="PF08869">
    <property type="entry name" value="XisI"/>
    <property type="match status" value="1"/>
</dbReference>
<reference evidence="1" key="1">
    <citation type="submission" date="2019-10" db="EMBL/GenBank/DDBJ databases">
        <title>Draft genome sequece of Microseira wollei NIES-4236.</title>
        <authorList>
            <person name="Yamaguchi H."/>
            <person name="Suzuki S."/>
            <person name="Kawachi M."/>
        </authorList>
    </citation>
    <scope>NUCLEOTIDE SEQUENCE</scope>
    <source>
        <strain evidence="1">NIES-4236</strain>
    </source>
</reference>
<comment type="caution">
    <text evidence="1">The sequence shown here is derived from an EMBL/GenBank/DDBJ whole genome shotgun (WGS) entry which is preliminary data.</text>
</comment>
<dbReference type="RefSeq" id="WP_226588071.1">
    <property type="nucleotide sequence ID" value="NZ_BLAY01000128.1"/>
</dbReference>
<dbReference type="Gene3D" id="3.30.310.110">
    <property type="entry name" value="XisI-like"/>
    <property type="match status" value="1"/>
</dbReference>
<evidence type="ECO:0000313" key="2">
    <source>
        <dbReference type="Proteomes" id="UP001050975"/>
    </source>
</evidence>
<dbReference type="EMBL" id="BLAY01000128">
    <property type="protein sequence ID" value="GET41622.1"/>
    <property type="molecule type" value="Genomic_DNA"/>
</dbReference>
<evidence type="ECO:0000313" key="1">
    <source>
        <dbReference type="EMBL" id="GET41622.1"/>
    </source>
</evidence>
<protein>
    <submittedName>
        <fullName evidence="1">XisI-like fdxN element excision controlling factor protein</fullName>
    </submittedName>
</protein>
<dbReference type="Proteomes" id="UP001050975">
    <property type="component" value="Unassembled WGS sequence"/>
</dbReference>
<name>A0AAV3XPS4_9CYAN</name>
<dbReference type="AlphaFoldDB" id="A0AAV3XPS4"/>
<gene>
    <name evidence="1" type="ORF">MiSe_64340</name>
</gene>
<dbReference type="CDD" id="cd16382">
    <property type="entry name" value="XisI-like"/>
    <property type="match status" value="1"/>
</dbReference>